<protein>
    <submittedName>
        <fullName evidence="2">Uncharacterized protein</fullName>
    </submittedName>
</protein>
<gene>
    <name evidence="2" type="ORF">PHACT_02070</name>
</gene>
<dbReference type="STRING" id="1524254.PHACT_02070"/>
<keyword evidence="1" id="KW-0812">Transmembrane</keyword>
<evidence type="ECO:0000313" key="2">
    <source>
        <dbReference type="EMBL" id="OFE12068.1"/>
    </source>
</evidence>
<feature type="transmembrane region" description="Helical" evidence="1">
    <location>
        <begin position="44"/>
        <end position="62"/>
    </location>
</feature>
<proteinExistence type="predicted"/>
<reference evidence="3" key="1">
    <citation type="submission" date="2016-07" db="EMBL/GenBank/DDBJ databases">
        <authorList>
            <person name="Florea S."/>
            <person name="Webb J.S."/>
            <person name="Jaromczyk J."/>
            <person name="Schardl C.L."/>
        </authorList>
    </citation>
    <scope>NUCLEOTIDE SEQUENCE [LARGE SCALE GENOMIC DNA]</scope>
    <source>
        <strain evidence="3">KCTC 42131</strain>
    </source>
</reference>
<feature type="transmembrane region" description="Helical" evidence="1">
    <location>
        <begin position="20"/>
        <end position="38"/>
    </location>
</feature>
<keyword evidence="3" id="KW-1185">Reference proteome</keyword>
<accession>A0A1E8CI45</accession>
<keyword evidence="1" id="KW-0472">Membrane</keyword>
<name>A0A1E8CI45_9GAMM</name>
<dbReference type="AlphaFoldDB" id="A0A1E8CI45"/>
<organism evidence="2 3">
    <name type="scientific">Pseudohongiella acticola</name>
    <dbReference type="NCBI Taxonomy" id="1524254"/>
    <lineage>
        <taxon>Bacteria</taxon>
        <taxon>Pseudomonadati</taxon>
        <taxon>Pseudomonadota</taxon>
        <taxon>Gammaproteobacteria</taxon>
        <taxon>Pseudomonadales</taxon>
        <taxon>Pseudohongiellaceae</taxon>
        <taxon>Pseudohongiella</taxon>
    </lineage>
</organism>
<dbReference type="EMBL" id="MASR01000001">
    <property type="protein sequence ID" value="OFE12068.1"/>
    <property type="molecule type" value="Genomic_DNA"/>
</dbReference>
<sequence>MARTARKKPTKKSRRNVKPVSVMALCVTAGFFLGFGLGALMDNLLLIIALGLIAGAATGYYFDKKNNIPYTRRNH</sequence>
<comment type="caution">
    <text evidence="2">The sequence shown here is derived from an EMBL/GenBank/DDBJ whole genome shotgun (WGS) entry which is preliminary data.</text>
</comment>
<dbReference type="RefSeq" id="WP_070115692.1">
    <property type="nucleotide sequence ID" value="NZ_CAXATG010000002.1"/>
</dbReference>
<evidence type="ECO:0000256" key="1">
    <source>
        <dbReference type="SAM" id="Phobius"/>
    </source>
</evidence>
<evidence type="ECO:0000313" key="3">
    <source>
        <dbReference type="Proteomes" id="UP000175669"/>
    </source>
</evidence>
<dbReference type="Proteomes" id="UP000175669">
    <property type="component" value="Unassembled WGS sequence"/>
</dbReference>
<keyword evidence="1" id="KW-1133">Transmembrane helix</keyword>